<keyword evidence="2" id="KW-0472">Membrane</keyword>
<proteinExistence type="predicted"/>
<dbReference type="SUPFAM" id="SSF103473">
    <property type="entry name" value="MFS general substrate transporter"/>
    <property type="match status" value="1"/>
</dbReference>
<name>A0A9D2BB30_9FIRM</name>
<dbReference type="AlphaFoldDB" id="A0A9D2BB30"/>
<accession>A0A9D2BB30</accession>
<evidence type="ECO:0000256" key="2">
    <source>
        <dbReference type="SAM" id="Phobius"/>
    </source>
</evidence>
<evidence type="ECO:0000313" key="4">
    <source>
        <dbReference type="Proteomes" id="UP000886721"/>
    </source>
</evidence>
<reference evidence="3" key="1">
    <citation type="journal article" date="2021" name="PeerJ">
        <title>Extensive microbial diversity within the chicken gut microbiome revealed by metagenomics and culture.</title>
        <authorList>
            <person name="Gilroy R."/>
            <person name="Ravi A."/>
            <person name="Getino M."/>
            <person name="Pursley I."/>
            <person name="Horton D.L."/>
            <person name="Alikhan N.F."/>
            <person name="Baker D."/>
            <person name="Gharbi K."/>
            <person name="Hall N."/>
            <person name="Watson M."/>
            <person name="Adriaenssens E.M."/>
            <person name="Foster-Nyarko E."/>
            <person name="Jarju S."/>
            <person name="Secka A."/>
            <person name="Antonio M."/>
            <person name="Oren A."/>
            <person name="Chaudhuri R.R."/>
            <person name="La Ragione R."/>
            <person name="Hildebrand F."/>
            <person name="Pallen M.J."/>
        </authorList>
    </citation>
    <scope>NUCLEOTIDE SEQUENCE</scope>
    <source>
        <strain evidence="3">CHK191-13928</strain>
    </source>
</reference>
<feature type="transmembrane region" description="Helical" evidence="2">
    <location>
        <begin position="145"/>
        <end position="175"/>
    </location>
</feature>
<evidence type="ECO:0000313" key="3">
    <source>
        <dbReference type="EMBL" id="HIX68892.1"/>
    </source>
</evidence>
<feature type="region of interest" description="Disordered" evidence="1">
    <location>
        <begin position="80"/>
        <end position="108"/>
    </location>
</feature>
<comment type="caution">
    <text evidence="3">The sequence shown here is derived from an EMBL/GenBank/DDBJ whole genome shotgun (WGS) entry which is preliminary data.</text>
</comment>
<feature type="transmembrane region" description="Helical" evidence="2">
    <location>
        <begin position="116"/>
        <end position="139"/>
    </location>
</feature>
<evidence type="ECO:0000256" key="1">
    <source>
        <dbReference type="SAM" id="MobiDB-lite"/>
    </source>
</evidence>
<protein>
    <submittedName>
        <fullName evidence="3">DUF1700 domain-containing protein</fullName>
    </submittedName>
</protein>
<gene>
    <name evidence="3" type="ORF">H9735_12330</name>
</gene>
<keyword evidence="2" id="KW-0812">Transmembrane</keyword>
<dbReference type="InterPro" id="IPR036259">
    <property type="entry name" value="MFS_trans_sf"/>
</dbReference>
<keyword evidence="2" id="KW-1133">Transmembrane helix</keyword>
<feature type="transmembrane region" description="Helical" evidence="2">
    <location>
        <begin position="187"/>
        <end position="213"/>
    </location>
</feature>
<reference evidence="3" key="2">
    <citation type="submission" date="2021-04" db="EMBL/GenBank/DDBJ databases">
        <authorList>
            <person name="Gilroy R."/>
        </authorList>
    </citation>
    <scope>NUCLEOTIDE SEQUENCE</scope>
    <source>
        <strain evidence="3">CHK191-13928</strain>
    </source>
</reference>
<dbReference type="Proteomes" id="UP000886721">
    <property type="component" value="Unassembled WGS sequence"/>
</dbReference>
<sequence length="239" mass="26587">MNREEYLRRLSYLLQDLPEEEYREALEYYEDYFDEAGPQREQEVIRELGKPERIAAMIRDSVKEKDGDWEYTEEGYYNRRYDEKNQMPGKSRKEQKTEKEKQQRSWHMKGSRDRNIILLVIILALAAGVVIPAAVSIVLGIGGGILGLAGGILGVVLAACVTCVGLLIGGVAVIVTGIVKLFTAVPAGLLLLGCGCMMAAGGLLLLMLAVWMIGDLLPKLIRWIVGLFRKLFQRGGEKG</sequence>
<dbReference type="Pfam" id="PF22564">
    <property type="entry name" value="HAAS"/>
    <property type="match status" value="1"/>
</dbReference>
<dbReference type="EMBL" id="DXEM01000036">
    <property type="protein sequence ID" value="HIX68892.1"/>
    <property type="molecule type" value="Genomic_DNA"/>
</dbReference>
<organism evidence="3 4">
    <name type="scientific">Candidatus Anaerostipes excrementavium</name>
    <dbReference type="NCBI Taxonomy" id="2838463"/>
    <lineage>
        <taxon>Bacteria</taxon>
        <taxon>Bacillati</taxon>
        <taxon>Bacillota</taxon>
        <taxon>Clostridia</taxon>
        <taxon>Lachnospirales</taxon>
        <taxon>Lachnospiraceae</taxon>
        <taxon>Anaerostipes</taxon>
    </lineage>
</organism>
<feature type="compositionally biased region" description="Basic and acidic residues" evidence="1">
    <location>
        <begin position="80"/>
        <end position="103"/>
    </location>
</feature>